<dbReference type="GO" id="GO:0000139">
    <property type="term" value="C:Golgi membrane"/>
    <property type="evidence" value="ECO:0007669"/>
    <property type="project" value="UniProtKB-SubCell"/>
</dbReference>
<sequence>KHCKTNQILVDDTNRIMFCFIPKVACSSWKTALLALHEGKDFAEEQPLIHESGFLKSRGIKQFSLLHSYEKVWRLYAYSKFMIVRDPLERLVSAYRNKFEQGTNSYFNQKFGRHIIQQYRANASAHELQEGDDVHFDEFIRFVVDGNAEPHWNTYQDLCCPCQIHYDAIGMVDTLQEDSS</sequence>
<keyword evidence="9" id="KW-0735">Signal-anchor</keyword>
<dbReference type="OMA" id="PANDSHQ"/>
<dbReference type="EC" id="2.8.2.-" evidence="9"/>
<dbReference type="STRING" id="283909.R7VI68"/>
<protein>
    <recommendedName>
        <fullName evidence="9">Carbohydrate sulfotransferase</fullName>
        <ecNumber evidence="9">2.8.2.-</ecNumber>
    </recommendedName>
</protein>
<feature type="non-terminal residue" evidence="10">
    <location>
        <position position="1"/>
    </location>
</feature>
<dbReference type="OrthoDB" id="2019940at2759"/>
<accession>R7VI68</accession>
<evidence type="ECO:0000313" key="10">
    <source>
        <dbReference type="EMBL" id="ELU18227.1"/>
    </source>
</evidence>
<reference evidence="11" key="3">
    <citation type="submission" date="2015-06" db="UniProtKB">
        <authorList>
            <consortium name="EnsemblMetazoa"/>
        </authorList>
    </citation>
    <scope>IDENTIFICATION</scope>
</reference>
<dbReference type="InterPro" id="IPR027417">
    <property type="entry name" value="P-loop_NTPase"/>
</dbReference>
<dbReference type="Proteomes" id="UP000014760">
    <property type="component" value="Unassembled WGS sequence"/>
</dbReference>
<keyword evidence="9" id="KW-0119">Carbohydrate metabolism</keyword>
<keyword evidence="12" id="KW-1185">Reference proteome</keyword>
<name>R7VI68_CAPTE</name>
<dbReference type="PANTHER" id="PTHR12137">
    <property type="entry name" value="CARBOHYDRATE SULFOTRANSFERASE"/>
    <property type="match status" value="1"/>
</dbReference>
<evidence type="ECO:0000313" key="11">
    <source>
        <dbReference type="EnsemblMetazoa" id="CapteP29888"/>
    </source>
</evidence>
<keyword evidence="6 9" id="KW-0333">Golgi apparatus</keyword>
<evidence type="ECO:0000256" key="2">
    <source>
        <dbReference type="ARBA" id="ARBA00006339"/>
    </source>
</evidence>
<dbReference type="HOGENOM" id="CLU_043398_3_1_1"/>
<evidence type="ECO:0000256" key="8">
    <source>
        <dbReference type="ARBA" id="ARBA00023180"/>
    </source>
</evidence>
<organism evidence="10">
    <name type="scientific">Capitella teleta</name>
    <name type="common">Polychaete worm</name>
    <dbReference type="NCBI Taxonomy" id="283909"/>
    <lineage>
        <taxon>Eukaryota</taxon>
        <taxon>Metazoa</taxon>
        <taxon>Spiralia</taxon>
        <taxon>Lophotrochozoa</taxon>
        <taxon>Annelida</taxon>
        <taxon>Polychaeta</taxon>
        <taxon>Sedentaria</taxon>
        <taxon>Scolecida</taxon>
        <taxon>Capitellidae</taxon>
        <taxon>Capitella</taxon>
    </lineage>
</organism>
<keyword evidence="4" id="KW-0812">Transmembrane</keyword>
<dbReference type="Pfam" id="PF03567">
    <property type="entry name" value="Sulfotransfer_2"/>
    <property type="match status" value="1"/>
</dbReference>
<dbReference type="GO" id="GO:0008146">
    <property type="term" value="F:sulfotransferase activity"/>
    <property type="evidence" value="ECO:0007669"/>
    <property type="project" value="InterPro"/>
</dbReference>
<evidence type="ECO:0000256" key="4">
    <source>
        <dbReference type="ARBA" id="ARBA00022692"/>
    </source>
</evidence>
<dbReference type="PANTHER" id="PTHR12137:SF54">
    <property type="entry name" value="CARBOHYDRATE SULFOTRANSFERASE"/>
    <property type="match status" value="1"/>
</dbReference>
<dbReference type="EMBL" id="AMQN01035059">
    <property type="status" value="NOT_ANNOTATED_CDS"/>
    <property type="molecule type" value="Genomic_DNA"/>
</dbReference>
<keyword evidence="7" id="KW-0472">Membrane</keyword>
<reference evidence="12" key="1">
    <citation type="submission" date="2012-12" db="EMBL/GenBank/DDBJ databases">
        <authorList>
            <person name="Hellsten U."/>
            <person name="Grimwood J."/>
            <person name="Chapman J.A."/>
            <person name="Shapiro H."/>
            <person name="Aerts A."/>
            <person name="Otillar R.P."/>
            <person name="Terry A.Y."/>
            <person name="Boore J.L."/>
            <person name="Simakov O."/>
            <person name="Marletaz F."/>
            <person name="Cho S.-J."/>
            <person name="Edsinger-Gonzales E."/>
            <person name="Havlak P."/>
            <person name="Kuo D.-H."/>
            <person name="Larsson T."/>
            <person name="Lv J."/>
            <person name="Arendt D."/>
            <person name="Savage R."/>
            <person name="Osoegawa K."/>
            <person name="de Jong P."/>
            <person name="Lindberg D.R."/>
            <person name="Seaver E.C."/>
            <person name="Weisblat D.A."/>
            <person name="Putnam N.H."/>
            <person name="Grigoriev I.V."/>
            <person name="Rokhsar D.S."/>
        </authorList>
    </citation>
    <scope>NUCLEOTIDE SEQUENCE</scope>
    <source>
        <strain evidence="12">I ESC-2004</strain>
    </source>
</reference>
<comment type="similarity">
    <text evidence="2 9">Belongs to the sulfotransferase 2 family.</text>
</comment>
<dbReference type="GO" id="GO:0016051">
    <property type="term" value="P:carbohydrate biosynthetic process"/>
    <property type="evidence" value="ECO:0007669"/>
    <property type="project" value="InterPro"/>
</dbReference>
<evidence type="ECO:0000256" key="7">
    <source>
        <dbReference type="ARBA" id="ARBA00023136"/>
    </source>
</evidence>
<evidence type="ECO:0000313" key="12">
    <source>
        <dbReference type="Proteomes" id="UP000014760"/>
    </source>
</evidence>
<evidence type="ECO:0000256" key="5">
    <source>
        <dbReference type="ARBA" id="ARBA00022989"/>
    </source>
</evidence>
<keyword evidence="3 9" id="KW-0808">Transferase</keyword>
<dbReference type="EMBL" id="KB292036">
    <property type="protein sequence ID" value="ELU18227.1"/>
    <property type="molecule type" value="Genomic_DNA"/>
</dbReference>
<evidence type="ECO:0000256" key="3">
    <source>
        <dbReference type="ARBA" id="ARBA00022679"/>
    </source>
</evidence>
<dbReference type="EnsemblMetazoa" id="CapteT29888">
    <property type="protein sequence ID" value="CapteP29888"/>
    <property type="gene ID" value="CapteG29888"/>
</dbReference>
<comment type="subcellular location">
    <subcellularLocation>
        <location evidence="1 9">Golgi apparatus membrane</location>
        <topology evidence="1 9">Single-pass type II membrane protein</topology>
    </subcellularLocation>
</comment>
<dbReference type="Gene3D" id="3.40.50.300">
    <property type="entry name" value="P-loop containing nucleotide triphosphate hydrolases"/>
    <property type="match status" value="1"/>
</dbReference>
<reference evidence="10 12" key="2">
    <citation type="journal article" date="2013" name="Nature">
        <title>Insights into bilaterian evolution from three spiralian genomes.</title>
        <authorList>
            <person name="Simakov O."/>
            <person name="Marletaz F."/>
            <person name="Cho S.J."/>
            <person name="Edsinger-Gonzales E."/>
            <person name="Havlak P."/>
            <person name="Hellsten U."/>
            <person name="Kuo D.H."/>
            <person name="Larsson T."/>
            <person name="Lv J."/>
            <person name="Arendt D."/>
            <person name="Savage R."/>
            <person name="Osoegawa K."/>
            <person name="de Jong P."/>
            <person name="Grimwood J."/>
            <person name="Chapman J.A."/>
            <person name="Shapiro H."/>
            <person name="Aerts A."/>
            <person name="Otillar R.P."/>
            <person name="Terry A.Y."/>
            <person name="Boore J.L."/>
            <person name="Grigoriev I.V."/>
            <person name="Lindberg D.R."/>
            <person name="Seaver E.C."/>
            <person name="Weisblat D.A."/>
            <person name="Putnam N.H."/>
            <person name="Rokhsar D.S."/>
        </authorList>
    </citation>
    <scope>NUCLEOTIDE SEQUENCE</scope>
    <source>
        <strain evidence="10 12">I ESC-2004</strain>
    </source>
</reference>
<keyword evidence="8 9" id="KW-0325">Glycoprotein</keyword>
<dbReference type="InterPro" id="IPR018011">
    <property type="entry name" value="Carb_sulfotrans_8-10"/>
</dbReference>
<keyword evidence="5" id="KW-1133">Transmembrane helix</keyword>
<feature type="non-terminal residue" evidence="10">
    <location>
        <position position="180"/>
    </location>
</feature>
<proteinExistence type="inferred from homology"/>
<evidence type="ECO:0000256" key="9">
    <source>
        <dbReference type="RuleBase" id="RU364020"/>
    </source>
</evidence>
<dbReference type="InterPro" id="IPR005331">
    <property type="entry name" value="Sulfotransferase"/>
</dbReference>
<gene>
    <name evidence="10" type="ORF">CAPTEDRAFT_29888</name>
</gene>
<evidence type="ECO:0000256" key="6">
    <source>
        <dbReference type="ARBA" id="ARBA00023034"/>
    </source>
</evidence>
<evidence type="ECO:0000256" key="1">
    <source>
        <dbReference type="ARBA" id="ARBA00004323"/>
    </source>
</evidence>
<dbReference type="AlphaFoldDB" id="R7VI68"/>